<name>A0A6S6XY22_9PROT</name>
<evidence type="ECO:0000313" key="2">
    <source>
        <dbReference type="Proteomes" id="UP000515733"/>
    </source>
</evidence>
<sequence length="88" mass="9645">MMNGYDDSALLLQSDIQCSHLVFLVVTPRSSRLGLAVALWQWGLSTLGGRIWTEVAPAFFSRRAQNTETLNNTHKGRGSTVIPVAFAP</sequence>
<keyword evidence="2" id="KW-1185">Reference proteome</keyword>
<reference evidence="1 2" key="1">
    <citation type="submission" date="2020-03" db="EMBL/GenBank/DDBJ databases">
        <authorList>
            <consortium name="Genoscope - CEA"/>
            <person name="William W."/>
        </authorList>
    </citation>
    <scope>NUCLEOTIDE SEQUENCE [LARGE SCALE GENOMIC DNA]</scope>
    <source>
        <strain evidence="2">DSM 16959</strain>
    </source>
</reference>
<dbReference type="EMBL" id="LR778301">
    <property type="protein sequence ID" value="CAB1369908.1"/>
    <property type="molecule type" value="Genomic_DNA"/>
</dbReference>
<gene>
    <name evidence="1" type="ORF">DENOEST_2743</name>
</gene>
<organism evidence="1 2">
    <name type="scientific">Denitratisoma oestradiolicum</name>
    <dbReference type="NCBI Taxonomy" id="311182"/>
    <lineage>
        <taxon>Bacteria</taxon>
        <taxon>Pseudomonadati</taxon>
        <taxon>Pseudomonadota</taxon>
        <taxon>Betaproteobacteria</taxon>
        <taxon>Nitrosomonadales</taxon>
        <taxon>Sterolibacteriaceae</taxon>
        <taxon>Denitratisoma</taxon>
    </lineage>
</organism>
<dbReference type="RefSeq" id="WP_145772065.1">
    <property type="nucleotide sequence ID" value="NZ_LR778301.1"/>
</dbReference>
<protein>
    <submittedName>
        <fullName evidence="1">Uncharacterized protein</fullName>
    </submittedName>
</protein>
<proteinExistence type="predicted"/>
<dbReference type="KEGG" id="doe:DENOEST_2743"/>
<dbReference type="AlphaFoldDB" id="A0A6S6XY22"/>
<dbReference type="Proteomes" id="UP000515733">
    <property type="component" value="Chromosome"/>
</dbReference>
<evidence type="ECO:0000313" key="1">
    <source>
        <dbReference type="EMBL" id="CAB1369908.1"/>
    </source>
</evidence>
<accession>A0A6S6XY22</accession>